<gene>
    <name evidence="13" type="ORF">Q4521_15320</name>
</gene>
<evidence type="ECO:0000256" key="6">
    <source>
        <dbReference type="ARBA" id="ARBA00022729"/>
    </source>
</evidence>
<evidence type="ECO:0000256" key="2">
    <source>
        <dbReference type="ARBA" id="ARBA00011233"/>
    </source>
</evidence>
<dbReference type="AlphaFoldDB" id="A0AAW7XBG1"/>
<evidence type="ECO:0000256" key="10">
    <source>
        <dbReference type="ARBA" id="ARBA00023237"/>
    </source>
</evidence>
<keyword evidence="8" id="KW-0626">Porin</keyword>
<keyword evidence="5" id="KW-0812">Transmembrane</keyword>
<comment type="subunit">
    <text evidence="2">Homotrimer.</text>
</comment>
<dbReference type="PRINTS" id="PR00182">
    <property type="entry name" value="ECOLNEIPORIN"/>
</dbReference>
<evidence type="ECO:0000256" key="11">
    <source>
        <dbReference type="SAM" id="SignalP"/>
    </source>
</evidence>
<dbReference type="PANTHER" id="PTHR34501">
    <property type="entry name" value="PROTEIN YDDL-RELATED"/>
    <property type="match status" value="1"/>
</dbReference>
<dbReference type="CDD" id="cd00342">
    <property type="entry name" value="gram_neg_porins"/>
    <property type="match status" value="1"/>
</dbReference>
<accession>A0AAW7XBG1</accession>
<keyword evidence="9" id="KW-0472">Membrane</keyword>
<evidence type="ECO:0000313" key="14">
    <source>
        <dbReference type="Proteomes" id="UP001169760"/>
    </source>
</evidence>
<evidence type="ECO:0000256" key="1">
    <source>
        <dbReference type="ARBA" id="ARBA00004571"/>
    </source>
</evidence>
<feature type="signal peptide" evidence="11">
    <location>
        <begin position="1"/>
        <end position="20"/>
    </location>
</feature>
<dbReference type="PANTHER" id="PTHR34501:SF9">
    <property type="entry name" value="MAJOR OUTER MEMBRANE PROTEIN P.IA"/>
    <property type="match status" value="1"/>
</dbReference>
<keyword evidence="10" id="KW-0998">Cell outer membrane</keyword>
<sequence length="302" mass="32162">MKIKLLPLAVAALIATPAFAEPTLYGKANVAYQFADDGSDSVTELVSNASRIGVKGSEKLEGGNLEVIYQAEFQVDFADGDEDDSPFSQRNIFVGLKGDFGTVKAGKFDTPLKVSQNKIDLFNDLAGDIKHMVTVNDNRPGNVVQYSTPTASGFSGSFAIINSEDADVDNGLSGSVSYTQDALYVSLARDENVEAEDTNATRLVGQYSMGDIQLGALYEAYEAAGADSENGWLVSAKYKLDAWALKLQAGQSDINEAGGQTVSVGADRKLSKAAKLFFYYTAQESDAGTDDNFLGAGVEVKF</sequence>
<dbReference type="Gene3D" id="2.40.160.10">
    <property type="entry name" value="Porin"/>
    <property type="match status" value="1"/>
</dbReference>
<evidence type="ECO:0000256" key="4">
    <source>
        <dbReference type="ARBA" id="ARBA00022452"/>
    </source>
</evidence>
<comment type="caution">
    <text evidence="13">The sequence shown here is derived from an EMBL/GenBank/DDBJ whole genome shotgun (WGS) entry which is preliminary data.</text>
</comment>
<keyword evidence="3" id="KW-0813">Transport</keyword>
<evidence type="ECO:0000256" key="3">
    <source>
        <dbReference type="ARBA" id="ARBA00022448"/>
    </source>
</evidence>
<dbReference type="InterPro" id="IPR001702">
    <property type="entry name" value="Porin_Gram-ve"/>
</dbReference>
<dbReference type="GO" id="GO:0009279">
    <property type="term" value="C:cell outer membrane"/>
    <property type="evidence" value="ECO:0007669"/>
    <property type="project" value="UniProtKB-SubCell"/>
</dbReference>
<evidence type="ECO:0000259" key="12">
    <source>
        <dbReference type="Pfam" id="PF13609"/>
    </source>
</evidence>
<dbReference type="GO" id="GO:0015288">
    <property type="term" value="F:porin activity"/>
    <property type="evidence" value="ECO:0007669"/>
    <property type="project" value="UniProtKB-KW"/>
</dbReference>
<dbReference type="SUPFAM" id="SSF56935">
    <property type="entry name" value="Porins"/>
    <property type="match status" value="1"/>
</dbReference>
<dbReference type="RefSeq" id="WP_303493391.1">
    <property type="nucleotide sequence ID" value="NZ_JAUOPB010000011.1"/>
</dbReference>
<dbReference type="GO" id="GO:0046930">
    <property type="term" value="C:pore complex"/>
    <property type="evidence" value="ECO:0007669"/>
    <property type="project" value="UniProtKB-KW"/>
</dbReference>
<dbReference type="InterPro" id="IPR033900">
    <property type="entry name" value="Gram_neg_porin_domain"/>
</dbReference>
<keyword evidence="6 11" id="KW-0732">Signal</keyword>
<reference evidence="13" key="1">
    <citation type="submission" date="2023-07" db="EMBL/GenBank/DDBJ databases">
        <title>Genome content predicts the carbon catabolic preferences of heterotrophic bacteria.</title>
        <authorList>
            <person name="Gralka M."/>
        </authorList>
    </citation>
    <scope>NUCLEOTIDE SEQUENCE</scope>
    <source>
        <strain evidence="13">I3M17_2</strain>
    </source>
</reference>
<feature type="domain" description="Porin" evidence="12">
    <location>
        <begin position="8"/>
        <end position="287"/>
    </location>
</feature>
<comment type="subcellular location">
    <subcellularLocation>
        <location evidence="1">Cell outer membrane</location>
        <topology evidence="1">Multi-pass membrane protein</topology>
    </subcellularLocation>
</comment>
<keyword evidence="4" id="KW-1134">Transmembrane beta strand</keyword>
<dbReference type="EMBL" id="JAUOPB010000011">
    <property type="protein sequence ID" value="MDO6423853.1"/>
    <property type="molecule type" value="Genomic_DNA"/>
</dbReference>
<evidence type="ECO:0000256" key="9">
    <source>
        <dbReference type="ARBA" id="ARBA00023136"/>
    </source>
</evidence>
<dbReference type="InterPro" id="IPR023614">
    <property type="entry name" value="Porin_dom_sf"/>
</dbReference>
<evidence type="ECO:0000256" key="7">
    <source>
        <dbReference type="ARBA" id="ARBA00023065"/>
    </source>
</evidence>
<evidence type="ECO:0000256" key="5">
    <source>
        <dbReference type="ARBA" id="ARBA00022692"/>
    </source>
</evidence>
<dbReference type="Pfam" id="PF13609">
    <property type="entry name" value="Porin_4"/>
    <property type="match status" value="1"/>
</dbReference>
<proteinExistence type="predicted"/>
<feature type="chain" id="PRO_5043857727" evidence="11">
    <location>
        <begin position="21"/>
        <end position="302"/>
    </location>
</feature>
<dbReference type="InterPro" id="IPR050298">
    <property type="entry name" value="Gram-neg_bact_OMP"/>
</dbReference>
<dbReference type="Proteomes" id="UP001169760">
    <property type="component" value="Unassembled WGS sequence"/>
</dbReference>
<evidence type="ECO:0000313" key="13">
    <source>
        <dbReference type="EMBL" id="MDO6423853.1"/>
    </source>
</evidence>
<protein>
    <submittedName>
        <fullName evidence="13">Porin</fullName>
    </submittedName>
</protein>
<dbReference type="GO" id="GO:0034220">
    <property type="term" value="P:monoatomic ion transmembrane transport"/>
    <property type="evidence" value="ECO:0007669"/>
    <property type="project" value="InterPro"/>
</dbReference>
<organism evidence="13 14">
    <name type="scientific">Saccharophagus degradans</name>
    <dbReference type="NCBI Taxonomy" id="86304"/>
    <lineage>
        <taxon>Bacteria</taxon>
        <taxon>Pseudomonadati</taxon>
        <taxon>Pseudomonadota</taxon>
        <taxon>Gammaproteobacteria</taxon>
        <taxon>Cellvibrionales</taxon>
        <taxon>Cellvibrionaceae</taxon>
        <taxon>Saccharophagus</taxon>
    </lineage>
</organism>
<name>A0AAW7XBG1_9GAMM</name>
<keyword evidence="7" id="KW-0406">Ion transport</keyword>
<evidence type="ECO:0000256" key="8">
    <source>
        <dbReference type="ARBA" id="ARBA00023114"/>
    </source>
</evidence>